<keyword evidence="3" id="KW-1185">Reference proteome</keyword>
<sequence length="246" mass="27672">MIDGLFKHFKGVENYRQDSGVNIKIALTEFLELRQFRISKIFHSSIAAEFRLPETRTDVQEAMKSQSTWVKSAPNTLSDLESIKTIDLKRELGMAPSLEATVIPPSEDSTTYRNQDLVILHRVIGVREAQCLGEVSTLEQYAALPMNLGESNRLLKLVVRITLQCSQLQVVIRVAEVKRDMLRANSALSCGKHGREYGGSQYLASLNTLQVSCIRTVPLDKSVTDTRKPRRLGKRIIIISGRQDCQ</sequence>
<evidence type="ECO:0000313" key="1">
    <source>
        <dbReference type="EMBL" id="KZS86573.1"/>
    </source>
</evidence>
<evidence type="ECO:0000313" key="2">
    <source>
        <dbReference type="EMBL" id="KZS86589.1"/>
    </source>
</evidence>
<dbReference type="Proteomes" id="UP000076722">
    <property type="component" value="Unassembled WGS sequence"/>
</dbReference>
<accession>A0A164MCT8</accession>
<name>A0A164MCT8_9AGAM</name>
<evidence type="ECO:0000313" key="3">
    <source>
        <dbReference type="Proteomes" id="UP000076722"/>
    </source>
</evidence>
<gene>
    <name evidence="2" type="ORF">SISNIDRAFT_471677</name>
    <name evidence="1" type="ORF">SISNIDRAFT_471678</name>
</gene>
<dbReference type="EMBL" id="KV419483">
    <property type="protein sequence ID" value="KZS86573.1"/>
    <property type="molecule type" value="Genomic_DNA"/>
</dbReference>
<organism evidence="2 3">
    <name type="scientific">Sistotremastrum niveocremeum HHB9708</name>
    <dbReference type="NCBI Taxonomy" id="1314777"/>
    <lineage>
        <taxon>Eukaryota</taxon>
        <taxon>Fungi</taxon>
        <taxon>Dikarya</taxon>
        <taxon>Basidiomycota</taxon>
        <taxon>Agaricomycotina</taxon>
        <taxon>Agaricomycetes</taxon>
        <taxon>Sistotremastrales</taxon>
        <taxon>Sistotremastraceae</taxon>
        <taxon>Sertulicium</taxon>
        <taxon>Sertulicium niveocremeum</taxon>
    </lineage>
</organism>
<dbReference type="AlphaFoldDB" id="A0A164MCT8"/>
<protein>
    <submittedName>
        <fullName evidence="2">Uncharacterized protein</fullName>
    </submittedName>
</protein>
<proteinExistence type="predicted"/>
<reference evidence="2 3" key="1">
    <citation type="journal article" date="2016" name="Mol. Biol. Evol.">
        <title>Comparative Genomics of Early-Diverging Mushroom-Forming Fungi Provides Insights into the Origins of Lignocellulose Decay Capabilities.</title>
        <authorList>
            <person name="Nagy L.G."/>
            <person name="Riley R."/>
            <person name="Tritt A."/>
            <person name="Adam C."/>
            <person name="Daum C."/>
            <person name="Floudas D."/>
            <person name="Sun H."/>
            <person name="Yadav J.S."/>
            <person name="Pangilinan J."/>
            <person name="Larsson K.H."/>
            <person name="Matsuura K."/>
            <person name="Barry K."/>
            <person name="Labutti K."/>
            <person name="Kuo R."/>
            <person name="Ohm R.A."/>
            <person name="Bhattacharya S.S."/>
            <person name="Shirouzu T."/>
            <person name="Yoshinaga Y."/>
            <person name="Martin F.M."/>
            <person name="Grigoriev I.V."/>
            <person name="Hibbett D.S."/>
        </authorList>
    </citation>
    <scope>NUCLEOTIDE SEQUENCE [LARGE SCALE GENOMIC DNA]</scope>
    <source>
        <strain evidence="2 3">HHB9708</strain>
    </source>
</reference>
<dbReference type="EMBL" id="KV419482">
    <property type="protein sequence ID" value="KZS86589.1"/>
    <property type="molecule type" value="Genomic_DNA"/>
</dbReference>